<dbReference type="InterPro" id="IPR017970">
    <property type="entry name" value="Homeobox_CS"/>
</dbReference>
<dbReference type="Pfam" id="PF00046">
    <property type="entry name" value="Homeodomain"/>
    <property type="match status" value="1"/>
</dbReference>
<proteinExistence type="predicted"/>
<feature type="DNA-binding region" description="Homeobox" evidence="9">
    <location>
        <begin position="312"/>
        <end position="371"/>
    </location>
</feature>
<evidence type="ECO:0000256" key="6">
    <source>
        <dbReference type="ARBA" id="ARBA00023159"/>
    </source>
</evidence>
<evidence type="ECO:0000256" key="1">
    <source>
        <dbReference type="ARBA" id="ARBA00004123"/>
    </source>
</evidence>
<keyword evidence="3" id="KW-0805">Transcription regulation</keyword>
<name>A0A182SG79_9DIPT</name>
<dbReference type="PANTHER" id="PTHR24328">
    <property type="entry name" value="HOMEOBOX PROTEIN MOX"/>
    <property type="match status" value="1"/>
</dbReference>
<dbReference type="PROSITE" id="PS00027">
    <property type="entry name" value="HOMEOBOX_1"/>
    <property type="match status" value="1"/>
</dbReference>
<evidence type="ECO:0000256" key="11">
    <source>
        <dbReference type="SAM" id="MobiDB-lite"/>
    </source>
</evidence>
<feature type="compositionally biased region" description="Polar residues" evidence="11">
    <location>
        <begin position="275"/>
        <end position="284"/>
    </location>
</feature>
<dbReference type="InterPro" id="IPR042634">
    <property type="entry name" value="MOX-1/MOX-2"/>
</dbReference>
<organism evidence="13 14">
    <name type="scientific">Anopheles maculatus</name>
    <dbReference type="NCBI Taxonomy" id="74869"/>
    <lineage>
        <taxon>Eukaryota</taxon>
        <taxon>Metazoa</taxon>
        <taxon>Ecdysozoa</taxon>
        <taxon>Arthropoda</taxon>
        <taxon>Hexapoda</taxon>
        <taxon>Insecta</taxon>
        <taxon>Pterygota</taxon>
        <taxon>Neoptera</taxon>
        <taxon>Endopterygota</taxon>
        <taxon>Diptera</taxon>
        <taxon>Nematocera</taxon>
        <taxon>Culicoidea</taxon>
        <taxon>Culicidae</taxon>
        <taxon>Anophelinae</taxon>
        <taxon>Anopheles</taxon>
        <taxon>Anopheles maculatus group</taxon>
    </lineage>
</organism>
<accession>A0A182SG79</accession>
<dbReference type="GO" id="GO:0005634">
    <property type="term" value="C:nucleus"/>
    <property type="evidence" value="ECO:0007669"/>
    <property type="project" value="UniProtKB-SubCell"/>
</dbReference>
<keyword evidence="8 9" id="KW-0539">Nucleus</keyword>
<evidence type="ECO:0000256" key="3">
    <source>
        <dbReference type="ARBA" id="ARBA00023015"/>
    </source>
</evidence>
<feature type="region of interest" description="Disordered" evidence="11">
    <location>
        <begin position="1"/>
        <end position="20"/>
    </location>
</feature>
<sequence length="373" mass="41744">MPPANATGTYPPIKHPNQEFTSDSITIRNGSCSPPAANVSHAVFYCHEYPQQQSYHPYANQPLAVPQSTTSLPVNPSTLLGQNMDTHPYSDYSQTSMSEHHSDRCSVIISAYNEDSALGESQRAESSLNASKPNDGDGTLFSCVSAAERQPVHYAHSDMCPVPCSDAHPFLRHQQELESAVGYLTNSGSYSEQAAKQKMKSDSTRTPENFFDDVLPFLYNELEPTAELMHSQSYEKPHSELGKDDKCIQPWSNGAPLLRQLLFSTTGDEDDSAKEANNNDVTHSIRSKGTHSCDTDESSEQPQNLKLSGITNRKARTAFTKSQIKALESEYAHSHYLTRLRRYEIAVALMLSERQVKVWFQNRRMKMKRMRSS</sequence>
<evidence type="ECO:0000256" key="4">
    <source>
        <dbReference type="ARBA" id="ARBA00023125"/>
    </source>
</evidence>
<reference evidence="13" key="2">
    <citation type="submission" date="2020-05" db="UniProtKB">
        <authorList>
            <consortium name="EnsemblMetazoa"/>
        </authorList>
    </citation>
    <scope>IDENTIFICATION</scope>
    <source>
        <strain evidence="13">maculatus3</strain>
    </source>
</reference>
<evidence type="ECO:0000256" key="2">
    <source>
        <dbReference type="ARBA" id="ARBA00022473"/>
    </source>
</evidence>
<dbReference type="VEuPathDB" id="VectorBase:AMAM006159"/>
<dbReference type="PANTHER" id="PTHR24328:SF7">
    <property type="entry name" value="BUTTONLESS"/>
    <property type="match status" value="1"/>
</dbReference>
<dbReference type="Proteomes" id="UP000075901">
    <property type="component" value="Unassembled WGS sequence"/>
</dbReference>
<keyword evidence="7" id="KW-0804">Transcription</keyword>
<protein>
    <recommendedName>
        <fullName evidence="12">Homeobox domain-containing protein</fullName>
    </recommendedName>
</protein>
<keyword evidence="2" id="KW-0217">Developmental protein</keyword>
<dbReference type="PRINTS" id="PR00024">
    <property type="entry name" value="HOMEOBOX"/>
</dbReference>
<dbReference type="GO" id="GO:0045944">
    <property type="term" value="P:positive regulation of transcription by RNA polymerase II"/>
    <property type="evidence" value="ECO:0007669"/>
    <property type="project" value="InterPro"/>
</dbReference>
<keyword evidence="6" id="KW-0010">Activator</keyword>
<dbReference type="InterPro" id="IPR009057">
    <property type="entry name" value="Homeodomain-like_sf"/>
</dbReference>
<evidence type="ECO:0000313" key="14">
    <source>
        <dbReference type="Proteomes" id="UP000075901"/>
    </source>
</evidence>
<reference evidence="14" key="1">
    <citation type="submission" date="2013-09" db="EMBL/GenBank/DDBJ databases">
        <title>The Genome Sequence of Anopheles maculatus species B.</title>
        <authorList>
            <consortium name="The Broad Institute Genomics Platform"/>
            <person name="Neafsey D.E."/>
            <person name="Besansky N."/>
            <person name="Howell P."/>
            <person name="Walton C."/>
            <person name="Young S.K."/>
            <person name="Zeng Q."/>
            <person name="Gargeya S."/>
            <person name="Fitzgerald M."/>
            <person name="Haas B."/>
            <person name="Abouelleil A."/>
            <person name="Allen A.W."/>
            <person name="Alvarado L."/>
            <person name="Arachchi H.M."/>
            <person name="Berlin A.M."/>
            <person name="Chapman S.B."/>
            <person name="Gainer-Dewar J."/>
            <person name="Goldberg J."/>
            <person name="Griggs A."/>
            <person name="Gujja S."/>
            <person name="Hansen M."/>
            <person name="Howarth C."/>
            <person name="Imamovic A."/>
            <person name="Ireland A."/>
            <person name="Larimer J."/>
            <person name="McCowan C."/>
            <person name="Murphy C."/>
            <person name="Pearson M."/>
            <person name="Poon T.W."/>
            <person name="Priest M."/>
            <person name="Roberts A."/>
            <person name="Saif S."/>
            <person name="Shea T."/>
            <person name="Sisk P."/>
            <person name="Sykes S."/>
            <person name="Wortman J."/>
            <person name="Nusbaum C."/>
            <person name="Birren B."/>
        </authorList>
    </citation>
    <scope>NUCLEOTIDE SEQUENCE [LARGE SCALE GENOMIC DNA]</scope>
    <source>
        <strain evidence="14">maculatus3</strain>
    </source>
</reference>
<keyword evidence="5 9" id="KW-0371">Homeobox</keyword>
<dbReference type="PROSITE" id="PS50071">
    <property type="entry name" value="HOMEOBOX_2"/>
    <property type="match status" value="1"/>
</dbReference>
<feature type="region of interest" description="Disordered" evidence="11">
    <location>
        <begin position="268"/>
        <end position="304"/>
    </location>
</feature>
<evidence type="ECO:0000313" key="13">
    <source>
        <dbReference type="EnsemblMetazoa" id="AMAM006159-PA"/>
    </source>
</evidence>
<keyword evidence="4 9" id="KW-0238">DNA-binding</keyword>
<evidence type="ECO:0000259" key="12">
    <source>
        <dbReference type="PROSITE" id="PS50071"/>
    </source>
</evidence>
<dbReference type="CDD" id="cd00086">
    <property type="entry name" value="homeodomain"/>
    <property type="match status" value="1"/>
</dbReference>
<dbReference type="InterPro" id="IPR001356">
    <property type="entry name" value="HD"/>
</dbReference>
<evidence type="ECO:0000256" key="8">
    <source>
        <dbReference type="ARBA" id="ARBA00023242"/>
    </source>
</evidence>
<dbReference type="AlphaFoldDB" id="A0A182SG79"/>
<dbReference type="SMART" id="SM00389">
    <property type="entry name" value="HOX"/>
    <property type="match status" value="1"/>
</dbReference>
<dbReference type="EnsemblMetazoa" id="AMAM006159-RA">
    <property type="protein sequence ID" value="AMAM006159-PA"/>
    <property type="gene ID" value="AMAM006159"/>
</dbReference>
<evidence type="ECO:0000256" key="9">
    <source>
        <dbReference type="PROSITE-ProRule" id="PRU00108"/>
    </source>
</evidence>
<dbReference type="SUPFAM" id="SSF46689">
    <property type="entry name" value="Homeodomain-like"/>
    <property type="match status" value="1"/>
</dbReference>
<keyword evidence="14" id="KW-1185">Reference proteome</keyword>
<feature type="domain" description="Homeobox" evidence="12">
    <location>
        <begin position="310"/>
        <end position="370"/>
    </location>
</feature>
<dbReference type="Gene3D" id="1.10.10.60">
    <property type="entry name" value="Homeodomain-like"/>
    <property type="match status" value="1"/>
</dbReference>
<evidence type="ECO:0000256" key="10">
    <source>
        <dbReference type="RuleBase" id="RU000682"/>
    </source>
</evidence>
<comment type="subcellular location">
    <subcellularLocation>
        <location evidence="1 9 10">Nucleus</location>
    </subcellularLocation>
</comment>
<evidence type="ECO:0000256" key="7">
    <source>
        <dbReference type="ARBA" id="ARBA00023163"/>
    </source>
</evidence>
<dbReference type="GO" id="GO:0000981">
    <property type="term" value="F:DNA-binding transcription factor activity, RNA polymerase II-specific"/>
    <property type="evidence" value="ECO:0007669"/>
    <property type="project" value="InterPro"/>
</dbReference>
<dbReference type="InterPro" id="IPR020479">
    <property type="entry name" value="HD_metazoa"/>
</dbReference>
<dbReference type="GO" id="GO:0000978">
    <property type="term" value="F:RNA polymerase II cis-regulatory region sequence-specific DNA binding"/>
    <property type="evidence" value="ECO:0007669"/>
    <property type="project" value="TreeGrafter"/>
</dbReference>
<evidence type="ECO:0000256" key="5">
    <source>
        <dbReference type="ARBA" id="ARBA00023155"/>
    </source>
</evidence>